<reference evidence="3 4" key="1">
    <citation type="submission" date="2020-05" db="EMBL/GenBank/DDBJ databases">
        <title>Identification and distribution of gene clusters putatively required for synthesis of sphingolipid metabolism inhibitors in phylogenetically diverse species of the filamentous fungus Fusarium.</title>
        <authorList>
            <person name="Kim H.-S."/>
            <person name="Busman M."/>
            <person name="Brown D.W."/>
            <person name="Divon H."/>
            <person name="Uhlig S."/>
            <person name="Proctor R.H."/>
        </authorList>
    </citation>
    <scope>NUCLEOTIDE SEQUENCE [LARGE SCALE GENOMIC DNA]</scope>
    <source>
        <strain evidence="3 4">NRRL 13617</strain>
    </source>
</reference>
<keyword evidence="4" id="KW-1185">Reference proteome</keyword>
<comment type="caution">
    <text evidence="3">The sequence shown here is derived from an EMBL/GenBank/DDBJ whole genome shotgun (WGS) entry which is preliminary data.</text>
</comment>
<gene>
    <name evidence="3" type="ORF">FPHYL_11766</name>
</gene>
<name>A0A8H5IRM2_9HYPO</name>
<dbReference type="PANTHER" id="PTHR40619">
    <property type="entry name" value="FUNGAL STAND N-TERMINAL GOODBYE DOMAIN-CONTAINING PROTEIN"/>
    <property type="match status" value="1"/>
</dbReference>
<proteinExistence type="predicted"/>
<accession>A0A8H5IRM2</accession>
<dbReference type="Proteomes" id="UP000582016">
    <property type="component" value="Unassembled WGS sequence"/>
</dbReference>
<evidence type="ECO:0000313" key="3">
    <source>
        <dbReference type="EMBL" id="KAF5541679.1"/>
    </source>
</evidence>
<dbReference type="AlphaFoldDB" id="A0A8H5IRM2"/>
<dbReference type="EMBL" id="JAAOAQ010000563">
    <property type="protein sequence ID" value="KAF5541679.1"/>
    <property type="molecule type" value="Genomic_DNA"/>
</dbReference>
<keyword evidence="1" id="KW-0175">Coiled coil</keyword>
<dbReference type="OrthoDB" id="5419927at2759"/>
<feature type="domain" description="DUF7708" evidence="2">
    <location>
        <begin position="153"/>
        <end position="273"/>
    </location>
</feature>
<feature type="coiled-coil region" evidence="1">
    <location>
        <begin position="49"/>
        <end position="83"/>
    </location>
</feature>
<organism evidence="3 4">
    <name type="scientific">Fusarium phyllophilum</name>
    <dbReference type="NCBI Taxonomy" id="47803"/>
    <lineage>
        <taxon>Eukaryota</taxon>
        <taxon>Fungi</taxon>
        <taxon>Dikarya</taxon>
        <taxon>Ascomycota</taxon>
        <taxon>Pezizomycotina</taxon>
        <taxon>Sordariomycetes</taxon>
        <taxon>Hypocreomycetidae</taxon>
        <taxon>Hypocreales</taxon>
        <taxon>Nectriaceae</taxon>
        <taxon>Fusarium</taxon>
        <taxon>Fusarium fujikuroi species complex</taxon>
    </lineage>
</organism>
<dbReference type="Pfam" id="PF24809">
    <property type="entry name" value="DUF7708"/>
    <property type="match status" value="1"/>
</dbReference>
<evidence type="ECO:0000256" key="1">
    <source>
        <dbReference type="SAM" id="Coils"/>
    </source>
</evidence>
<evidence type="ECO:0000313" key="4">
    <source>
        <dbReference type="Proteomes" id="UP000582016"/>
    </source>
</evidence>
<dbReference type="InterPro" id="IPR056125">
    <property type="entry name" value="DUF7708"/>
</dbReference>
<sequence>MQDVQRELFLSARDRHPPNEAARYIENNIALPGQPLPVFSERANGFVSLDEARQEQEESATKWKEIQEEIEALFAVMEQVQKKLDQNKTGQKYSTKVDLRQCNWKVVMGEVEKTAQLWKGRPNKQSKIMVFVDKVGRHSEALEKWLGLLPAGDYGSSICGAFKIIIGAAGRYTKVEESVYEAISEIPVIMERAKRYVDMYRQMRDQFLEQRTIDLFRAILNLLHQIMQFFLDGKPKKFIGSLIQQGSYKEQLFQSVEAIKACAQAVNDEASQCQARMVMKVYEKTEQTQIVFHRLMEFLLTNPRFQAADSGTSAPESDPSRLKVSSYDLLNVDCLSWQDQDISRSTTPTILQSPSQQPVQSKEDMEHAKQRLLRCLNYNPEALTRDISSILSFNYQLSENARSRVAAMLRNDRFQTFMRETQTSTRLLVNGRGDLSTKEGVSPFSVVMAELARMSNTGLTESAPVFILKYFCSEHPPSHPNDPFASAVDIMRVVNQIPEDGVVLCIIDEISVYETSRLGEETEMAVKKLVQLAHQGRYPVLLWLYS</sequence>
<evidence type="ECO:0000259" key="2">
    <source>
        <dbReference type="Pfam" id="PF24809"/>
    </source>
</evidence>
<dbReference type="PANTHER" id="PTHR40619:SF3">
    <property type="entry name" value="FUNGAL STAND N-TERMINAL GOODBYE DOMAIN-CONTAINING PROTEIN"/>
    <property type="match status" value="1"/>
</dbReference>
<protein>
    <recommendedName>
        <fullName evidence="2">DUF7708 domain-containing protein</fullName>
    </recommendedName>
</protein>